<reference evidence="3 4" key="1">
    <citation type="journal article" date="2019" name="Int. J. Syst. Evol. Microbiol.">
        <title>The Global Catalogue of Microorganisms (GCM) 10K type strain sequencing project: providing services to taxonomists for standard genome sequencing and annotation.</title>
        <authorList>
            <consortium name="The Broad Institute Genomics Platform"/>
            <consortium name="The Broad Institute Genome Sequencing Center for Infectious Disease"/>
            <person name="Wu L."/>
            <person name="Ma J."/>
        </authorList>
    </citation>
    <scope>NUCLEOTIDE SEQUENCE [LARGE SCALE GENOMIC DNA]</scope>
    <source>
        <strain evidence="3 4">JCM 10425</strain>
    </source>
</reference>
<proteinExistence type="inferred from homology"/>
<dbReference type="Proteomes" id="UP001500967">
    <property type="component" value="Unassembled WGS sequence"/>
</dbReference>
<evidence type="ECO:0000256" key="1">
    <source>
        <dbReference type="ARBA" id="ARBA00007637"/>
    </source>
</evidence>
<comment type="caution">
    <text evidence="3">The sequence shown here is derived from an EMBL/GenBank/DDBJ whole genome shotgun (WGS) entry which is preliminary data.</text>
</comment>
<evidence type="ECO:0000313" key="4">
    <source>
        <dbReference type="Proteomes" id="UP001500967"/>
    </source>
</evidence>
<evidence type="ECO:0000259" key="2">
    <source>
        <dbReference type="Pfam" id="PF01370"/>
    </source>
</evidence>
<evidence type="ECO:0000313" key="3">
    <source>
        <dbReference type="EMBL" id="GAA0245072.1"/>
    </source>
</evidence>
<keyword evidence="4" id="KW-1185">Reference proteome</keyword>
<dbReference type="SUPFAM" id="SSF51735">
    <property type="entry name" value="NAD(P)-binding Rossmann-fold domains"/>
    <property type="match status" value="1"/>
</dbReference>
<dbReference type="Gene3D" id="3.40.50.720">
    <property type="entry name" value="NAD(P)-binding Rossmann-like Domain"/>
    <property type="match status" value="1"/>
</dbReference>
<dbReference type="Pfam" id="PF01370">
    <property type="entry name" value="Epimerase"/>
    <property type="match status" value="1"/>
</dbReference>
<organism evidence="3 4">
    <name type="scientific">Cryptosporangium japonicum</name>
    <dbReference type="NCBI Taxonomy" id="80872"/>
    <lineage>
        <taxon>Bacteria</taxon>
        <taxon>Bacillati</taxon>
        <taxon>Actinomycetota</taxon>
        <taxon>Actinomycetes</taxon>
        <taxon>Cryptosporangiales</taxon>
        <taxon>Cryptosporangiaceae</taxon>
        <taxon>Cryptosporangium</taxon>
    </lineage>
</organism>
<dbReference type="PANTHER" id="PTHR43000">
    <property type="entry name" value="DTDP-D-GLUCOSE 4,6-DEHYDRATASE-RELATED"/>
    <property type="match status" value="1"/>
</dbReference>
<name>A0ABN0UBR7_9ACTN</name>
<feature type="domain" description="NAD-dependent epimerase/dehydratase" evidence="2">
    <location>
        <begin position="16"/>
        <end position="243"/>
    </location>
</feature>
<sequence length="317" mass="32846">MGAFKFVGVGLMTRLMLLGADGFIGAHVRARLASEPDVDVTTVTRRGDVDADVRLDLAESPVAVAHTLRDVAPDVVVNCAGSTTGEASLLAANNLVAVSNLVDALLTAGRPVRLVHLGSVAEYGRIPAGEAAREESPERPVTPYGLTKLAGTHLVRTAAAAGLDAVTLRVTTPIGPDAPVLTLAGRLVGQLRQIEAEGAGGVTTGPLDDVRDFVDIRDVADAVVAVALRPRGRAALPSVLNVGSGVATPTREMVTALLALAGFTGGLRTDGGGAHRDTALPWQHADITRAREALGWSPRHTLESSLHDLWHSALAHC</sequence>
<dbReference type="InterPro" id="IPR036291">
    <property type="entry name" value="NAD(P)-bd_dom_sf"/>
</dbReference>
<comment type="similarity">
    <text evidence="1">Belongs to the NAD(P)-dependent epimerase/dehydratase family.</text>
</comment>
<gene>
    <name evidence="3" type="ORF">GCM10009539_33140</name>
</gene>
<dbReference type="EMBL" id="BAAAGX010000012">
    <property type="protein sequence ID" value="GAA0245072.1"/>
    <property type="molecule type" value="Genomic_DNA"/>
</dbReference>
<accession>A0ABN0UBR7</accession>
<protein>
    <submittedName>
        <fullName evidence="3">NAD(P)-dependent oxidoreductase</fullName>
    </submittedName>
</protein>
<dbReference type="InterPro" id="IPR001509">
    <property type="entry name" value="Epimerase_deHydtase"/>
</dbReference>